<feature type="region of interest" description="Disordered" evidence="5">
    <location>
        <begin position="199"/>
        <end position="230"/>
    </location>
</feature>
<dbReference type="InterPro" id="IPR000467">
    <property type="entry name" value="G_patch_dom"/>
</dbReference>
<dbReference type="PROSITE" id="PS50174">
    <property type="entry name" value="G_PATCH"/>
    <property type="match status" value="1"/>
</dbReference>
<dbReference type="AlphaFoldDB" id="F4RIS2"/>
<evidence type="ECO:0000256" key="5">
    <source>
        <dbReference type="SAM" id="MobiDB-lite"/>
    </source>
</evidence>
<name>F4RIS2_MELLP</name>
<dbReference type="RefSeq" id="XP_007408943.1">
    <property type="nucleotide sequence ID" value="XM_007408881.1"/>
</dbReference>
<feature type="compositionally biased region" description="Low complexity" evidence="5">
    <location>
        <begin position="19"/>
        <end position="35"/>
    </location>
</feature>
<feature type="compositionally biased region" description="Basic and acidic residues" evidence="5">
    <location>
        <begin position="64"/>
        <end position="73"/>
    </location>
</feature>
<evidence type="ECO:0000256" key="1">
    <source>
        <dbReference type="ARBA" id="ARBA00022723"/>
    </source>
</evidence>
<dbReference type="HOGENOM" id="CLU_685267_0_0_1"/>
<dbReference type="GO" id="GO:0003676">
    <property type="term" value="F:nucleic acid binding"/>
    <property type="evidence" value="ECO:0007669"/>
    <property type="project" value="InterPro"/>
</dbReference>
<evidence type="ECO:0008006" key="10">
    <source>
        <dbReference type="Google" id="ProtNLM"/>
    </source>
</evidence>
<dbReference type="GO" id="GO:0008270">
    <property type="term" value="F:zinc ion binding"/>
    <property type="evidence" value="ECO:0007669"/>
    <property type="project" value="UniProtKB-KW"/>
</dbReference>
<reference evidence="9" key="1">
    <citation type="journal article" date="2011" name="Proc. Natl. Acad. Sci. U.S.A.">
        <title>Obligate biotrophy features unraveled by the genomic analysis of rust fungi.</title>
        <authorList>
            <person name="Duplessis S."/>
            <person name="Cuomo C.A."/>
            <person name="Lin Y.-C."/>
            <person name="Aerts A."/>
            <person name="Tisserant E."/>
            <person name="Veneault-Fourrey C."/>
            <person name="Joly D.L."/>
            <person name="Hacquard S."/>
            <person name="Amselem J."/>
            <person name="Cantarel B.L."/>
            <person name="Chiu R."/>
            <person name="Coutinho P.M."/>
            <person name="Feau N."/>
            <person name="Field M."/>
            <person name="Frey P."/>
            <person name="Gelhaye E."/>
            <person name="Goldberg J."/>
            <person name="Grabherr M.G."/>
            <person name="Kodira C.D."/>
            <person name="Kohler A."/>
            <person name="Kuees U."/>
            <person name="Lindquist E.A."/>
            <person name="Lucas S.M."/>
            <person name="Mago R."/>
            <person name="Mauceli E."/>
            <person name="Morin E."/>
            <person name="Murat C."/>
            <person name="Pangilinan J.L."/>
            <person name="Park R."/>
            <person name="Pearson M."/>
            <person name="Quesneville H."/>
            <person name="Rouhier N."/>
            <person name="Sakthikumar S."/>
            <person name="Salamov A.A."/>
            <person name="Schmutz J."/>
            <person name="Selles B."/>
            <person name="Shapiro H."/>
            <person name="Tanguay P."/>
            <person name="Tuskan G.A."/>
            <person name="Henrissat B."/>
            <person name="Van de Peer Y."/>
            <person name="Rouze P."/>
            <person name="Ellis J.G."/>
            <person name="Dodds P.N."/>
            <person name="Schein J.E."/>
            <person name="Zhong S."/>
            <person name="Hamelin R.C."/>
            <person name="Grigoriev I.V."/>
            <person name="Szabo L.J."/>
            <person name="Martin F."/>
        </authorList>
    </citation>
    <scope>NUCLEOTIDE SEQUENCE [LARGE SCALE GENOMIC DNA]</scope>
    <source>
        <strain evidence="9">98AG31 / pathotype 3-4-7</strain>
    </source>
</reference>
<dbReference type="STRING" id="747676.F4RIS2"/>
<feature type="region of interest" description="Disordered" evidence="5">
    <location>
        <begin position="1"/>
        <end position="73"/>
    </location>
</feature>
<dbReference type="Pfam" id="PF01585">
    <property type="entry name" value="G-patch"/>
    <property type="match status" value="1"/>
</dbReference>
<gene>
    <name evidence="8" type="ORF">MELLADRAFT_62380</name>
</gene>
<accession>F4RIS2</accession>
<dbReference type="PANTHER" id="PTHR47251">
    <property type="entry name" value="FINGER DOMAIN PROTEIN, PUTATIVE (AFU_ORTHOLOGUE AFUA_3G04180)-RELATED"/>
    <property type="match status" value="1"/>
</dbReference>
<evidence type="ECO:0000256" key="2">
    <source>
        <dbReference type="ARBA" id="ARBA00022771"/>
    </source>
</evidence>
<dbReference type="Proteomes" id="UP000001072">
    <property type="component" value="Unassembled WGS sequence"/>
</dbReference>
<evidence type="ECO:0000259" key="6">
    <source>
        <dbReference type="PROSITE" id="PS50157"/>
    </source>
</evidence>
<evidence type="ECO:0000256" key="4">
    <source>
        <dbReference type="PROSITE-ProRule" id="PRU00042"/>
    </source>
</evidence>
<keyword evidence="3" id="KW-0862">Zinc</keyword>
<dbReference type="PROSITE" id="PS00028">
    <property type="entry name" value="ZINC_FINGER_C2H2_1"/>
    <property type="match status" value="1"/>
</dbReference>
<dbReference type="KEGG" id="mlr:MELLADRAFT_62380"/>
<dbReference type="InterPro" id="IPR013087">
    <property type="entry name" value="Znf_C2H2_type"/>
</dbReference>
<organism evidence="9">
    <name type="scientific">Melampsora larici-populina (strain 98AG31 / pathotype 3-4-7)</name>
    <name type="common">Poplar leaf rust fungus</name>
    <dbReference type="NCBI Taxonomy" id="747676"/>
    <lineage>
        <taxon>Eukaryota</taxon>
        <taxon>Fungi</taxon>
        <taxon>Dikarya</taxon>
        <taxon>Basidiomycota</taxon>
        <taxon>Pucciniomycotina</taxon>
        <taxon>Pucciniomycetes</taxon>
        <taxon>Pucciniales</taxon>
        <taxon>Melampsoraceae</taxon>
        <taxon>Melampsora</taxon>
    </lineage>
</organism>
<feature type="region of interest" description="Disordered" evidence="5">
    <location>
        <begin position="245"/>
        <end position="267"/>
    </location>
</feature>
<dbReference type="VEuPathDB" id="FungiDB:MELLADRAFT_62380"/>
<dbReference type="InParanoid" id="F4RIS2"/>
<evidence type="ECO:0000313" key="9">
    <source>
        <dbReference type="Proteomes" id="UP000001072"/>
    </source>
</evidence>
<dbReference type="InterPro" id="IPR036236">
    <property type="entry name" value="Znf_C2H2_sf"/>
</dbReference>
<dbReference type="EMBL" id="GL883103">
    <property type="protein sequence ID" value="EGG07611.1"/>
    <property type="molecule type" value="Genomic_DNA"/>
</dbReference>
<proteinExistence type="predicted"/>
<evidence type="ECO:0000256" key="3">
    <source>
        <dbReference type="ARBA" id="ARBA00022833"/>
    </source>
</evidence>
<dbReference type="Pfam" id="PF12171">
    <property type="entry name" value="zf-C2H2_jaz"/>
    <property type="match status" value="1"/>
</dbReference>
<sequence length="402" mass="44473">MNLEALAQAASRYNRSKRSQSQSSSSSGYGSIISSSEKEVEEEKVEEEEESTSSKSKGKTKQTKQNEGEYKKLDMNNKGMLLLLKMGWTQGSGLGMMNDGRKDPIPTPAQTPLLGLGKSTQDQYMLSNAINKPKELESIVISKESQEDKIKREEKVKVLIEREEEREDRLKSFYCSICDKGYTNISQFEEHERSYAHHHARRALEAKQAKKSGNESIESRREKERKREEKELKRMAKAVGINVTVEPSSNPKPIQETQAGVKTQSGINKGGFKSMGFKPVSSSSVEVQPQKKMGFKPIGSSSSISSNANPTSSLISTPAPTFVISSTKSTGFQSTIEVKNSEVELSTTTIENKPNPGSKFAQIAARLAAKRLENGNGKSQLDTKKKVDSCNELERMLEDGTI</sequence>
<keyword evidence="9" id="KW-1185">Reference proteome</keyword>
<dbReference type="InterPro" id="IPR022755">
    <property type="entry name" value="Znf_C2H2_jaz"/>
</dbReference>
<feature type="compositionally biased region" description="Acidic residues" evidence="5">
    <location>
        <begin position="39"/>
        <end position="51"/>
    </location>
</feature>
<evidence type="ECO:0000259" key="7">
    <source>
        <dbReference type="PROSITE" id="PS50174"/>
    </source>
</evidence>
<dbReference type="PROSITE" id="PS50157">
    <property type="entry name" value="ZINC_FINGER_C2H2_2"/>
    <property type="match status" value="1"/>
</dbReference>
<dbReference type="eggNOG" id="ENOG502S1PS">
    <property type="taxonomic scope" value="Eukaryota"/>
</dbReference>
<dbReference type="SUPFAM" id="SSF57667">
    <property type="entry name" value="beta-beta-alpha zinc fingers"/>
    <property type="match status" value="1"/>
</dbReference>
<evidence type="ECO:0000313" key="8">
    <source>
        <dbReference type="EMBL" id="EGG07611.1"/>
    </source>
</evidence>
<dbReference type="SMART" id="SM00443">
    <property type="entry name" value="G_patch"/>
    <property type="match status" value="1"/>
</dbReference>
<keyword evidence="2 4" id="KW-0863">Zinc-finger</keyword>
<dbReference type="GeneID" id="18929888"/>
<feature type="domain" description="C2H2-type" evidence="6">
    <location>
        <begin position="173"/>
        <end position="202"/>
    </location>
</feature>
<feature type="domain" description="G-patch" evidence="7">
    <location>
        <begin position="75"/>
        <end position="121"/>
    </location>
</feature>
<keyword evidence="1" id="KW-0479">Metal-binding</keyword>
<feature type="compositionally biased region" description="Basic and acidic residues" evidence="5">
    <location>
        <begin position="217"/>
        <end position="230"/>
    </location>
</feature>
<protein>
    <recommendedName>
        <fullName evidence="10">G-patch domain-containing protein</fullName>
    </recommendedName>
</protein>
<dbReference type="OrthoDB" id="4822at2759"/>
<dbReference type="PANTHER" id="PTHR47251:SF1">
    <property type="entry name" value="FINGER DOMAIN PROTEIN, PUTATIVE (AFU_ORTHOLOGUE AFUA_3G04180)-RELATED"/>
    <property type="match status" value="1"/>
</dbReference>